<dbReference type="InterPro" id="IPR004090">
    <property type="entry name" value="Chemotax_Me-accpt_rcpt"/>
</dbReference>
<accession>A0A4U8S5K4</accession>
<evidence type="ECO:0000313" key="7">
    <source>
        <dbReference type="Proteomes" id="UP000029878"/>
    </source>
</evidence>
<reference evidence="6 7" key="1">
    <citation type="journal article" date="2014" name="Genome Announc.">
        <title>Draft genome sequences of eight enterohepatic helicobacter species isolated from both laboratory and wild rodents.</title>
        <authorList>
            <person name="Sheh A."/>
            <person name="Shen Z."/>
            <person name="Fox J.G."/>
        </authorList>
    </citation>
    <scope>NUCLEOTIDE SEQUENCE [LARGE SCALE GENOMIC DNA]</scope>
    <source>
        <strain evidence="6 7">ATCC 700114</strain>
    </source>
</reference>
<dbReference type="EMBL" id="JRPL02000028">
    <property type="protein sequence ID" value="TLD81123.1"/>
    <property type="molecule type" value="Genomic_DNA"/>
</dbReference>
<keyword evidence="4" id="KW-1133">Transmembrane helix</keyword>
<evidence type="ECO:0000259" key="5">
    <source>
        <dbReference type="PROSITE" id="PS50111"/>
    </source>
</evidence>
<dbReference type="PANTHER" id="PTHR32089">
    <property type="entry name" value="METHYL-ACCEPTING CHEMOTAXIS PROTEIN MCPB"/>
    <property type="match status" value="1"/>
</dbReference>
<keyword evidence="1 3" id="KW-0807">Transducer</keyword>
<evidence type="ECO:0000256" key="2">
    <source>
        <dbReference type="ARBA" id="ARBA00029447"/>
    </source>
</evidence>
<keyword evidence="4" id="KW-0812">Transmembrane</keyword>
<dbReference type="RefSeq" id="WP_034345418.1">
    <property type="nucleotide sequence ID" value="NZ_FZNG01000039.1"/>
</dbReference>
<dbReference type="Pfam" id="PF00015">
    <property type="entry name" value="MCPsignal"/>
    <property type="match status" value="1"/>
</dbReference>
<dbReference type="OrthoDB" id="5441488at2"/>
<dbReference type="SUPFAM" id="SSF58104">
    <property type="entry name" value="Methyl-accepting chemotaxis protein (MCP) signaling domain"/>
    <property type="match status" value="1"/>
</dbReference>
<sequence length="551" mass="60613">METTEKKKMSVSVMLGIGFGVLLLFTCIIAVISLINVDYIIKSLRQINDVNALKQRHAIDFRGSVHDRSIAIRDVVLTNSNDSMTLASLEKQISSLQDFYTKAADGMERDFVAKNMFDSEEQRIYNAIHQTRMKAMPMINEIVAMKKRGQNEAAERELQALAPYFVTWLAQINEFINLEESKNGALTKELRNAVDSFKVILFVLVGASILFGVLIASYIMRSLLNSLGGEPYFASRAVSRIANGNLQECVTFKGEGSMLASIATMQTRLKDIIQAVIESSNQINEATHKVAKTSNEAKQASTIQTQSSSVIATKINEMNEAISEISNAARLSEQNARKNVELSLEGVKVVNTTAEEIGKMTMLINDSANNMRGLQQQSLEISNSASLIAEIADQTNLLALNAAIEAARAGEHGRGFAVVADEVRRLAERTADSTNEIAKIIQSIQQGIETSVESIEVIVPQIEKGQELISNSVSLLSQIQEQAQDSLTKAQEVAHSSGQQEITMESIAKDMQNISNLSVSTGESLQNTNETIRKLEQISDGLKQHMLYFKI</sequence>
<dbReference type="Proteomes" id="UP000029878">
    <property type="component" value="Unassembled WGS sequence"/>
</dbReference>
<name>A0A4U8S5K4_9HELI</name>
<evidence type="ECO:0000313" key="6">
    <source>
        <dbReference type="EMBL" id="TLD81123.1"/>
    </source>
</evidence>
<organism evidence="6 7">
    <name type="scientific">Helicobacter trogontum</name>
    <dbReference type="NCBI Taxonomy" id="50960"/>
    <lineage>
        <taxon>Bacteria</taxon>
        <taxon>Pseudomonadati</taxon>
        <taxon>Campylobacterota</taxon>
        <taxon>Epsilonproteobacteria</taxon>
        <taxon>Campylobacterales</taxon>
        <taxon>Helicobacteraceae</taxon>
        <taxon>Helicobacter</taxon>
    </lineage>
</organism>
<dbReference type="GO" id="GO:0007165">
    <property type="term" value="P:signal transduction"/>
    <property type="evidence" value="ECO:0007669"/>
    <property type="project" value="UniProtKB-KW"/>
</dbReference>
<dbReference type="GO" id="GO:0016020">
    <property type="term" value="C:membrane"/>
    <property type="evidence" value="ECO:0007669"/>
    <property type="project" value="InterPro"/>
</dbReference>
<evidence type="ECO:0000256" key="4">
    <source>
        <dbReference type="SAM" id="Phobius"/>
    </source>
</evidence>
<comment type="caution">
    <text evidence="6">The sequence shown here is derived from an EMBL/GenBank/DDBJ whole genome shotgun (WGS) entry which is preliminary data.</text>
</comment>
<dbReference type="SMART" id="SM00283">
    <property type="entry name" value="MA"/>
    <property type="match status" value="1"/>
</dbReference>
<dbReference type="Pfam" id="PF12729">
    <property type="entry name" value="4HB_MCP_1"/>
    <property type="match status" value="1"/>
</dbReference>
<evidence type="ECO:0000256" key="3">
    <source>
        <dbReference type="PROSITE-ProRule" id="PRU00284"/>
    </source>
</evidence>
<feature type="domain" description="Methyl-accepting transducer" evidence="5">
    <location>
        <begin position="279"/>
        <end position="515"/>
    </location>
</feature>
<gene>
    <name evidence="6" type="ORF">LS81_009130</name>
</gene>
<evidence type="ECO:0000256" key="1">
    <source>
        <dbReference type="ARBA" id="ARBA00023224"/>
    </source>
</evidence>
<dbReference type="PRINTS" id="PR00260">
    <property type="entry name" value="CHEMTRNSDUCR"/>
</dbReference>
<dbReference type="AlphaFoldDB" id="A0A4U8S5K4"/>
<dbReference type="GO" id="GO:0006935">
    <property type="term" value="P:chemotaxis"/>
    <property type="evidence" value="ECO:0007669"/>
    <property type="project" value="InterPro"/>
</dbReference>
<proteinExistence type="inferred from homology"/>
<dbReference type="InterPro" id="IPR004089">
    <property type="entry name" value="MCPsignal_dom"/>
</dbReference>
<dbReference type="CDD" id="cd11386">
    <property type="entry name" value="MCP_signal"/>
    <property type="match status" value="1"/>
</dbReference>
<comment type="similarity">
    <text evidence="2">Belongs to the methyl-accepting chemotaxis (MCP) protein family.</text>
</comment>
<feature type="transmembrane region" description="Helical" evidence="4">
    <location>
        <begin position="12"/>
        <end position="35"/>
    </location>
</feature>
<dbReference type="PROSITE" id="PS50111">
    <property type="entry name" value="CHEMOTAXIS_TRANSDUC_2"/>
    <property type="match status" value="1"/>
</dbReference>
<dbReference type="GO" id="GO:0004888">
    <property type="term" value="F:transmembrane signaling receptor activity"/>
    <property type="evidence" value="ECO:0007669"/>
    <property type="project" value="InterPro"/>
</dbReference>
<keyword evidence="4" id="KW-0472">Membrane</keyword>
<protein>
    <submittedName>
        <fullName evidence="6">Methyl-accepting chemotaxis protein</fullName>
    </submittedName>
</protein>
<dbReference type="Gene3D" id="1.10.287.950">
    <property type="entry name" value="Methyl-accepting chemotaxis protein"/>
    <property type="match status" value="1"/>
</dbReference>
<dbReference type="InterPro" id="IPR024478">
    <property type="entry name" value="HlyB_4HB_MCP"/>
</dbReference>
<dbReference type="PANTHER" id="PTHR32089:SF112">
    <property type="entry name" value="LYSOZYME-LIKE PROTEIN-RELATED"/>
    <property type="match status" value="1"/>
</dbReference>
<feature type="transmembrane region" description="Helical" evidence="4">
    <location>
        <begin position="199"/>
        <end position="220"/>
    </location>
</feature>